<comment type="PTM">
    <text evidence="11">The Fe-S cluster can be nitrosylated by nitric oxide (NO).</text>
</comment>
<keyword evidence="3 11" id="KW-0004">4Fe-4S</keyword>
<reference evidence="14" key="1">
    <citation type="submission" date="2018-02" db="EMBL/GenBank/DDBJ databases">
        <title>Draft genome sequencing of Rhodococcus opacus KU647198.</title>
        <authorList>
            <person name="Zheng B.-X."/>
        </authorList>
    </citation>
    <scope>NUCLEOTIDE SEQUENCE [LARGE SCALE GENOMIC DNA]</scope>
    <source>
        <strain evidence="14">04-OD7</strain>
    </source>
</reference>
<dbReference type="Proteomes" id="UP000239290">
    <property type="component" value="Unassembled WGS sequence"/>
</dbReference>
<dbReference type="GO" id="GO:0045892">
    <property type="term" value="P:negative regulation of DNA-templated transcription"/>
    <property type="evidence" value="ECO:0007669"/>
    <property type="project" value="TreeGrafter"/>
</dbReference>
<keyword evidence="5 11" id="KW-0408">Iron</keyword>
<dbReference type="RefSeq" id="WP_105420349.1">
    <property type="nucleotide sequence ID" value="NZ_PUIO01000046.1"/>
</dbReference>
<comment type="similarity">
    <text evidence="2 11">Belongs to the WhiB family.</text>
</comment>
<name>A0A2S8IY03_RHOOP</name>
<dbReference type="InterPro" id="IPR034768">
    <property type="entry name" value="4FE4S_WBL"/>
</dbReference>
<dbReference type="GO" id="GO:0035731">
    <property type="term" value="F:dinitrosyl-iron complex binding"/>
    <property type="evidence" value="ECO:0007669"/>
    <property type="project" value="UniProtKB-UniRule"/>
</dbReference>
<organism evidence="13 14">
    <name type="scientific">Rhodococcus opacus</name>
    <name type="common">Nocardia opaca</name>
    <dbReference type="NCBI Taxonomy" id="37919"/>
    <lineage>
        <taxon>Bacteria</taxon>
        <taxon>Bacillati</taxon>
        <taxon>Actinomycetota</taxon>
        <taxon>Actinomycetes</taxon>
        <taxon>Mycobacteriales</taxon>
        <taxon>Nocardiaceae</taxon>
        <taxon>Rhodococcus</taxon>
    </lineage>
</organism>
<keyword evidence="9 11" id="KW-1015">Disulfide bond</keyword>
<accession>A0A2S8IY03</accession>
<keyword evidence="10 11" id="KW-0804">Transcription</keyword>
<dbReference type="GO" id="GO:0047134">
    <property type="term" value="F:protein-disulfide reductase [NAD(P)H] activity"/>
    <property type="evidence" value="ECO:0007669"/>
    <property type="project" value="TreeGrafter"/>
</dbReference>
<evidence type="ECO:0000256" key="4">
    <source>
        <dbReference type="ARBA" id="ARBA00022723"/>
    </source>
</evidence>
<dbReference type="PROSITE" id="PS51674">
    <property type="entry name" value="4FE4S_WBL"/>
    <property type="match status" value="1"/>
</dbReference>
<evidence type="ECO:0000313" key="14">
    <source>
        <dbReference type="Proteomes" id="UP000239290"/>
    </source>
</evidence>
<evidence type="ECO:0000256" key="11">
    <source>
        <dbReference type="HAMAP-Rule" id="MF_01479"/>
    </source>
</evidence>
<dbReference type="GO" id="GO:0003677">
    <property type="term" value="F:DNA binding"/>
    <property type="evidence" value="ECO:0007669"/>
    <property type="project" value="UniProtKB-UniRule"/>
</dbReference>
<dbReference type="GO" id="GO:0051539">
    <property type="term" value="F:4 iron, 4 sulfur cluster binding"/>
    <property type="evidence" value="ECO:0007669"/>
    <property type="project" value="UniProtKB-UniRule"/>
</dbReference>
<evidence type="ECO:0000256" key="6">
    <source>
        <dbReference type="ARBA" id="ARBA00023014"/>
    </source>
</evidence>
<comment type="PTM">
    <text evidence="11">Upon Fe-S cluster removal intramolecular disulfide bonds are formed.</text>
</comment>
<sequence>MSQRRFELRPVAPSASNWDWRMHARCRSMDTELFFPCEGEGQGARIRRERGAKHVCEPCPVLTECRNHALITGEQFGVWGGTTEKDRRYLRPPRLGRYRS</sequence>
<feature type="domain" description="4Fe-4S Wbl-type" evidence="12">
    <location>
        <begin position="25"/>
        <end position="89"/>
    </location>
</feature>
<feature type="binding site" evidence="11">
    <location>
        <position position="26"/>
    </location>
    <ligand>
        <name>[4Fe-4S] cluster</name>
        <dbReference type="ChEBI" id="CHEBI:49883"/>
    </ligand>
</feature>
<dbReference type="GO" id="GO:0005737">
    <property type="term" value="C:cytoplasm"/>
    <property type="evidence" value="ECO:0007669"/>
    <property type="project" value="UniProtKB-SubCell"/>
</dbReference>
<evidence type="ECO:0000259" key="12">
    <source>
        <dbReference type="PROSITE" id="PS51674"/>
    </source>
</evidence>
<dbReference type="InterPro" id="IPR003482">
    <property type="entry name" value="Whib"/>
</dbReference>
<dbReference type="GO" id="GO:0046872">
    <property type="term" value="F:metal ion binding"/>
    <property type="evidence" value="ECO:0007669"/>
    <property type="project" value="UniProtKB-KW"/>
</dbReference>
<keyword evidence="7 11" id="KW-0805">Transcription regulation</keyword>
<protein>
    <recommendedName>
        <fullName evidence="11">Transcriptional regulator WhiB</fullName>
    </recommendedName>
</protein>
<dbReference type="Pfam" id="PF02467">
    <property type="entry name" value="Whib"/>
    <property type="match status" value="1"/>
</dbReference>
<keyword evidence="11" id="KW-0963">Cytoplasm</keyword>
<dbReference type="HAMAP" id="MF_01479">
    <property type="entry name" value="WhiB"/>
    <property type="match status" value="1"/>
</dbReference>
<evidence type="ECO:0000256" key="3">
    <source>
        <dbReference type="ARBA" id="ARBA00022485"/>
    </source>
</evidence>
<feature type="binding site" evidence="11">
    <location>
        <position position="59"/>
    </location>
    <ligand>
        <name>[4Fe-4S] cluster</name>
        <dbReference type="ChEBI" id="CHEBI:49883"/>
    </ligand>
</feature>
<gene>
    <name evidence="11" type="primary">whiB</name>
    <name evidence="13" type="ORF">C5613_31085</name>
</gene>
<keyword evidence="6 11" id="KW-0411">Iron-sulfur</keyword>
<evidence type="ECO:0000256" key="2">
    <source>
        <dbReference type="ARBA" id="ARBA00006597"/>
    </source>
</evidence>
<dbReference type="EMBL" id="PUIO01000046">
    <property type="protein sequence ID" value="PQP19242.1"/>
    <property type="molecule type" value="Genomic_DNA"/>
</dbReference>
<dbReference type="AlphaFoldDB" id="A0A2S8IY03"/>
<evidence type="ECO:0000256" key="10">
    <source>
        <dbReference type="ARBA" id="ARBA00023163"/>
    </source>
</evidence>
<keyword evidence="4 11" id="KW-0479">Metal-binding</keyword>
<evidence type="ECO:0000256" key="8">
    <source>
        <dbReference type="ARBA" id="ARBA00023125"/>
    </source>
</evidence>
<keyword evidence="8 11" id="KW-0238">DNA-binding</keyword>
<feature type="binding site" evidence="11">
    <location>
        <position position="65"/>
    </location>
    <ligand>
        <name>[4Fe-4S] cluster</name>
        <dbReference type="ChEBI" id="CHEBI:49883"/>
    </ligand>
</feature>
<comment type="function">
    <text evidence="11">Acts as a transcriptional regulator. Probably redox-responsive. The apo- but not holo-form probably binds DNA.</text>
</comment>
<dbReference type="GO" id="GO:0045454">
    <property type="term" value="P:cell redox homeostasis"/>
    <property type="evidence" value="ECO:0007669"/>
    <property type="project" value="TreeGrafter"/>
</dbReference>
<comment type="subcellular location">
    <subcellularLocation>
        <location evidence="1 11">Cytoplasm</location>
    </subcellularLocation>
</comment>
<evidence type="ECO:0000256" key="5">
    <source>
        <dbReference type="ARBA" id="ARBA00023004"/>
    </source>
</evidence>
<evidence type="ECO:0000256" key="9">
    <source>
        <dbReference type="ARBA" id="ARBA00023157"/>
    </source>
</evidence>
<feature type="binding site" evidence="11">
    <location>
        <position position="56"/>
    </location>
    <ligand>
        <name>[4Fe-4S] cluster</name>
        <dbReference type="ChEBI" id="CHEBI:49883"/>
    </ligand>
</feature>
<dbReference type="PANTHER" id="PTHR38839">
    <property type="entry name" value="TRANSCRIPTIONAL REGULATOR WHID-RELATED"/>
    <property type="match status" value="1"/>
</dbReference>
<comment type="caution">
    <text evidence="13">The sequence shown here is derived from an EMBL/GenBank/DDBJ whole genome shotgun (WGS) entry which is preliminary data.</text>
</comment>
<proteinExistence type="inferred from homology"/>
<evidence type="ECO:0000256" key="7">
    <source>
        <dbReference type="ARBA" id="ARBA00023015"/>
    </source>
</evidence>
<comment type="cofactor">
    <cofactor evidence="11">
        <name>[4Fe-4S] cluster</name>
        <dbReference type="ChEBI" id="CHEBI:49883"/>
    </cofactor>
    <text evidence="11">Binds 1 [4Fe-4S] cluster per subunit. Following nitrosylation of the [4Fe-4S] cluster binds 1 [4Fe-8(NO)] cluster per subunit.</text>
</comment>
<evidence type="ECO:0000313" key="13">
    <source>
        <dbReference type="EMBL" id="PQP19242.1"/>
    </source>
</evidence>
<evidence type="ECO:0000256" key="1">
    <source>
        <dbReference type="ARBA" id="ARBA00004496"/>
    </source>
</evidence>